<dbReference type="InterPro" id="IPR027417">
    <property type="entry name" value="P-loop_NTPase"/>
</dbReference>
<evidence type="ECO:0000313" key="7">
    <source>
        <dbReference type="Proteomes" id="UP000004956"/>
    </source>
</evidence>
<dbReference type="Gene3D" id="3.40.50.300">
    <property type="entry name" value="P-loop containing nucleotide triphosphate hydrolases"/>
    <property type="match status" value="1"/>
</dbReference>
<dbReference type="GO" id="GO:0005524">
    <property type="term" value="F:ATP binding"/>
    <property type="evidence" value="ECO:0007669"/>
    <property type="project" value="InterPro"/>
</dbReference>
<feature type="compositionally biased region" description="Low complexity" evidence="3">
    <location>
        <begin position="1"/>
        <end position="27"/>
    </location>
</feature>
<dbReference type="SMART" id="SM00490">
    <property type="entry name" value="HELICc"/>
    <property type="match status" value="1"/>
</dbReference>
<reference evidence="6 7" key="1">
    <citation type="submission" date="2011-11" db="EMBL/GenBank/DDBJ databases">
        <authorList>
            <person name="Weinstock G."/>
            <person name="Sodergren E."/>
            <person name="Clifton S."/>
            <person name="Fulton L."/>
            <person name="Fulton B."/>
            <person name="Courtney L."/>
            <person name="Fronick C."/>
            <person name="Harrison M."/>
            <person name="Strong C."/>
            <person name="Farmer C."/>
            <person name="Delahaunty K."/>
            <person name="Markovic C."/>
            <person name="Hall O."/>
            <person name="Minx P."/>
            <person name="Tomlinson C."/>
            <person name="Mitreva M."/>
            <person name="Hou S."/>
            <person name="Chen J."/>
            <person name="Wollam A."/>
            <person name="Pepin K.H."/>
            <person name="Johnson M."/>
            <person name="Bhonagiri V."/>
            <person name="Zhang X."/>
            <person name="Suruliraj S."/>
            <person name="Warren W."/>
            <person name="Chinwalla A."/>
            <person name="Mardis E.R."/>
            <person name="Wilson R.K."/>
        </authorList>
    </citation>
    <scope>NUCLEOTIDE SEQUENCE [LARGE SCALE GENOMIC DNA]</scope>
    <source>
        <strain evidence="6 7">YIT 11816</strain>
    </source>
</reference>
<feature type="domain" description="Helicase ATP-binding" evidence="4">
    <location>
        <begin position="583"/>
        <end position="743"/>
    </location>
</feature>
<dbReference type="GO" id="GO:0015616">
    <property type="term" value="F:DNA translocase activity"/>
    <property type="evidence" value="ECO:0007669"/>
    <property type="project" value="TreeGrafter"/>
</dbReference>
<dbReference type="Pfam" id="PF00271">
    <property type="entry name" value="Helicase_C"/>
    <property type="match status" value="1"/>
</dbReference>
<dbReference type="PROSITE" id="PS51194">
    <property type="entry name" value="HELICASE_CTER"/>
    <property type="match status" value="1"/>
</dbReference>
<feature type="region of interest" description="Disordered" evidence="3">
    <location>
        <begin position="1"/>
        <end position="30"/>
    </location>
</feature>
<evidence type="ECO:0000259" key="5">
    <source>
        <dbReference type="PROSITE" id="PS51194"/>
    </source>
</evidence>
<dbReference type="PANTHER" id="PTHR45629">
    <property type="entry name" value="SNF2/RAD54 FAMILY MEMBER"/>
    <property type="match status" value="1"/>
</dbReference>
<keyword evidence="1" id="KW-0378">Hydrolase</keyword>
<feature type="non-terminal residue" evidence="6">
    <location>
        <position position="1"/>
    </location>
</feature>
<evidence type="ECO:0000256" key="2">
    <source>
        <dbReference type="SAM" id="Coils"/>
    </source>
</evidence>
<feature type="region of interest" description="Disordered" evidence="3">
    <location>
        <begin position="93"/>
        <end position="121"/>
    </location>
</feature>
<dbReference type="EMBL" id="AFBQ01000197">
    <property type="protein sequence ID" value="EHY31225.1"/>
    <property type="molecule type" value="Genomic_DNA"/>
</dbReference>
<dbReference type="SMART" id="SM00487">
    <property type="entry name" value="DEXDc"/>
    <property type="match status" value="1"/>
</dbReference>
<dbReference type="InterPro" id="IPR014001">
    <property type="entry name" value="Helicase_ATP-bd"/>
</dbReference>
<dbReference type="PATRIC" id="fig|762967.3.peg.1101"/>
<comment type="caution">
    <text evidence="6">The sequence shown here is derived from an EMBL/GenBank/DDBJ whole genome shotgun (WGS) entry which is preliminary data.</text>
</comment>
<protein>
    <submittedName>
        <fullName evidence="6">Protein, SNF2 family</fullName>
    </submittedName>
</protein>
<evidence type="ECO:0000259" key="4">
    <source>
        <dbReference type="PROSITE" id="PS51192"/>
    </source>
</evidence>
<dbReference type="STRING" id="762967.HMPREF9440_01397"/>
<dbReference type="HOGENOM" id="CLU_290289_0_0_4"/>
<dbReference type="GO" id="GO:0016787">
    <property type="term" value="F:hydrolase activity"/>
    <property type="evidence" value="ECO:0007669"/>
    <property type="project" value="UniProtKB-KW"/>
</dbReference>
<dbReference type="InterPro" id="IPR049730">
    <property type="entry name" value="SNF2/RAD54-like_C"/>
</dbReference>
<gene>
    <name evidence="6" type="ORF">HMPREF9440_01397</name>
</gene>
<evidence type="ECO:0000313" key="6">
    <source>
        <dbReference type="EMBL" id="EHY31225.1"/>
    </source>
</evidence>
<dbReference type="OrthoDB" id="9760715at2"/>
<dbReference type="PROSITE" id="PS51192">
    <property type="entry name" value="HELICASE_ATP_BIND_1"/>
    <property type="match status" value="1"/>
</dbReference>
<dbReference type="Gene3D" id="3.40.50.10810">
    <property type="entry name" value="Tandem AAA-ATPase domain"/>
    <property type="match status" value="1"/>
</dbReference>
<dbReference type="InterPro" id="IPR050496">
    <property type="entry name" value="SNF2_RAD54_helicase_repair"/>
</dbReference>
<dbReference type="RefSeq" id="WP_008542327.1">
    <property type="nucleotide sequence ID" value="NZ_JH604965.1"/>
</dbReference>
<sequence length="1054" mass="115054">EAASEAAASAAEAAATEGTATETVTAEDAAKTADREAAALALLRTLPYGTVESMGGRMFELLAPRLLLSQQKDFPAWLGKMLRRAARELDRMSRNAAAGTAPESDASSASPLTDEDGVAINDLPPAPPAVKLVGTSAARFEVKAGRKKEALNQHAFTYLEADPRAVRLAAPEVEVLYEVFRTALALMKAGALIPVVLKDRDLKKGKEKVLPPVLWWMPAMREESVAKLVDRLARGASPWLDRVIEAEWLEGRSDLTKTVLLVGLAANALLSAHALLVADAKFQSFAEVIFAGVDLNSVDCPWGDGEAETLARWLKPFLLGDLFPWVPVLTVRTARASDESQAGDVTVNFGILPHGARRDATPTLLSKLLTDTERTEDRFAALSCLKTLAVAAPVLDGIRTSGGKPVRLDGATLKDFLFEHAPHLKLLGVKVLLPERLKKLLKPRLLAAFGAGSDGGIKGALTKESLADFSWKVALGDKTLTEEELKALMEHAGEVVRVGEDFVYLDAAELEAIAKTVESGSEPSYLEKMRAVLTGDLNGAAVVTAPELEARIEAMTDVPEIALPQKLDATLRPYQERGYAWLMKNLRLGLGALIADDMGLGKTLQVIAAMTALKEDGEFKTQKALVVVPTTLLANWARELAKFSPGLTVGTYHGTKRKLPAPKKTPDVTLTSYGTLRRDAKTFASRKWRLLVLDEAQVIKNRSTAQSIAVKSVKAPQVLAMSGTPVENRLMEYWSILSTVQPKLLGSEADFRRTFADPIEREHDERAIAAFRRLTAPFMLRRLKSDPKIISDLPEKNVLDHFTSLTPTQTALYKKTLDEMLEAMKEAEKTEREAAASGGDAEAARMKRKGLVLRLITALKQICNSPSQYQKTEAPTSDSGKGDALLAILGQCRDAERKVLIFTQFREMGEKLQDWIEAAGFGRPAFLHGGVPVKARMAMVDKFQTDRTERVMIISLKAGGTGLNLTAASAVVHYDLWWNPAVEAQATDRAYRIGQRRDVLVYRFVTAGTFEEKINAMLAKKRELADLTVNTGETWIGDLSSTEIREIFRLEDQN</sequence>
<dbReference type="CDD" id="cd18793">
    <property type="entry name" value="SF2_C_SNF"/>
    <property type="match status" value="1"/>
</dbReference>
<dbReference type="Pfam" id="PF00176">
    <property type="entry name" value="SNF2-rel_dom"/>
    <property type="match status" value="1"/>
</dbReference>
<evidence type="ECO:0000256" key="1">
    <source>
        <dbReference type="ARBA" id="ARBA00022801"/>
    </source>
</evidence>
<evidence type="ECO:0000256" key="3">
    <source>
        <dbReference type="SAM" id="MobiDB-lite"/>
    </source>
</evidence>
<dbReference type="Pfam" id="PF12419">
    <property type="entry name" value="DUF3670"/>
    <property type="match status" value="1"/>
</dbReference>
<dbReference type="AlphaFoldDB" id="H3KF80"/>
<dbReference type="InterPro" id="IPR038718">
    <property type="entry name" value="SNF2-like_sf"/>
</dbReference>
<feature type="coiled-coil region" evidence="2">
    <location>
        <begin position="810"/>
        <end position="837"/>
    </location>
</feature>
<accession>H3KF80</accession>
<feature type="domain" description="Helicase C-terminal" evidence="5">
    <location>
        <begin position="884"/>
        <end position="1040"/>
    </location>
</feature>
<dbReference type="GO" id="GO:0004386">
    <property type="term" value="F:helicase activity"/>
    <property type="evidence" value="ECO:0007669"/>
    <property type="project" value="UniProtKB-KW"/>
</dbReference>
<dbReference type="InterPro" id="IPR022138">
    <property type="entry name" value="DUF3670"/>
</dbReference>
<dbReference type="Proteomes" id="UP000004956">
    <property type="component" value="Unassembled WGS sequence"/>
</dbReference>
<dbReference type="SUPFAM" id="SSF52540">
    <property type="entry name" value="P-loop containing nucleoside triphosphate hydrolases"/>
    <property type="match status" value="2"/>
</dbReference>
<dbReference type="InterPro" id="IPR000330">
    <property type="entry name" value="SNF2_N"/>
</dbReference>
<proteinExistence type="predicted"/>
<dbReference type="PANTHER" id="PTHR45629:SF7">
    <property type="entry name" value="DNA EXCISION REPAIR PROTEIN ERCC-6-RELATED"/>
    <property type="match status" value="1"/>
</dbReference>
<keyword evidence="2" id="KW-0175">Coiled coil</keyword>
<organism evidence="6 7">
    <name type="scientific">Sutterella parvirubra YIT 11816</name>
    <dbReference type="NCBI Taxonomy" id="762967"/>
    <lineage>
        <taxon>Bacteria</taxon>
        <taxon>Pseudomonadati</taxon>
        <taxon>Pseudomonadota</taxon>
        <taxon>Betaproteobacteria</taxon>
        <taxon>Burkholderiales</taxon>
        <taxon>Sutterellaceae</taxon>
        <taxon>Sutterella</taxon>
    </lineage>
</organism>
<name>H3KF80_9BURK</name>
<dbReference type="InterPro" id="IPR001650">
    <property type="entry name" value="Helicase_C-like"/>
</dbReference>
<keyword evidence="7" id="KW-1185">Reference proteome</keyword>